<dbReference type="Pfam" id="PF04187">
    <property type="entry name" value="Cofac_haem_bdg"/>
    <property type="match status" value="1"/>
</dbReference>
<organism evidence="5 6">
    <name type="scientific">Humidesulfovibrio mexicanus</name>
    <dbReference type="NCBI Taxonomy" id="147047"/>
    <lineage>
        <taxon>Bacteria</taxon>
        <taxon>Pseudomonadati</taxon>
        <taxon>Thermodesulfobacteriota</taxon>
        <taxon>Desulfovibrionia</taxon>
        <taxon>Desulfovibrionales</taxon>
        <taxon>Desulfovibrionaceae</taxon>
        <taxon>Humidesulfovibrio</taxon>
    </lineage>
</organism>
<proteinExistence type="predicted"/>
<feature type="region of interest" description="Disordered" evidence="1">
    <location>
        <begin position="417"/>
        <end position="442"/>
    </location>
</feature>
<reference evidence="5 6" key="1">
    <citation type="submission" date="2017-06" db="EMBL/GenBank/DDBJ databases">
        <authorList>
            <person name="Kim H.J."/>
            <person name="Triplett B.A."/>
        </authorList>
    </citation>
    <scope>NUCLEOTIDE SEQUENCE [LARGE SCALE GENOMIC DNA]</scope>
    <source>
        <strain evidence="5 6">DSM 13116</strain>
    </source>
</reference>
<evidence type="ECO:0000259" key="3">
    <source>
        <dbReference type="Pfam" id="PF04187"/>
    </source>
</evidence>
<dbReference type="AlphaFoldDB" id="A0A239C596"/>
<dbReference type="RefSeq" id="WP_089275153.1">
    <property type="nucleotide sequence ID" value="NZ_FZOC01000007.1"/>
</dbReference>
<dbReference type="InterPro" id="IPR036034">
    <property type="entry name" value="PDZ_sf"/>
</dbReference>
<dbReference type="OrthoDB" id="9795827at2"/>
<evidence type="ECO:0000313" key="5">
    <source>
        <dbReference type="EMBL" id="SNS15280.1"/>
    </source>
</evidence>
<dbReference type="EMBL" id="FZOC01000007">
    <property type="protein sequence ID" value="SNS15280.1"/>
    <property type="molecule type" value="Genomic_DNA"/>
</dbReference>
<feature type="chain" id="PRO_5012624728" evidence="2">
    <location>
        <begin position="31"/>
        <end position="442"/>
    </location>
</feature>
<feature type="compositionally biased region" description="Low complexity" evidence="1">
    <location>
        <begin position="417"/>
        <end position="436"/>
    </location>
</feature>
<gene>
    <name evidence="5" type="ORF">SAMN04488503_2957</name>
</gene>
<dbReference type="Proteomes" id="UP000198324">
    <property type="component" value="Unassembled WGS sequence"/>
</dbReference>
<accession>A0A239C596</accession>
<dbReference type="SUPFAM" id="SSF159501">
    <property type="entry name" value="EreA/ChaN-like"/>
    <property type="match status" value="1"/>
</dbReference>
<feature type="domain" description="Haem-binding uptake Tiki superfamily ChaN" evidence="3">
    <location>
        <begin position="70"/>
        <end position="291"/>
    </location>
</feature>
<dbReference type="Gene3D" id="3.40.50.11550">
    <property type="match status" value="1"/>
</dbReference>
<dbReference type="InterPro" id="IPR007314">
    <property type="entry name" value="Cofac_haem-bd_dom"/>
</dbReference>
<dbReference type="SUPFAM" id="SSF50156">
    <property type="entry name" value="PDZ domain-like"/>
    <property type="match status" value="1"/>
</dbReference>
<sequence>MSVFHRQRPHGLSPRSPLAAALLLAVCALAALPGCARPAPTDTPMGVSFLPEPGELMTAAGDRLSPETFMERSRTAAYVLVGESHGEMCDHQAERRILSLLAHLGQGPAVGFEMVPAKNSAVLRDFAAGAFPSSELERRLDWGKTWGHPFPGYLPVFEEARRWKLPMAGLNVPPEVIRRLSAAAMDNATASDTFDGPVAALAPEDRAQLPKRIIEPAPEQLAFLKEVMAGHPKGRDPADGRQLARFLLIQSVWDSAMAETAVALRRESGRQVLAFAGAAHVEGGLGIARRIRVLDPGAEILLVSPWRGDELDPEDAAVRVYCPLRFESRMGMVLEHRIFGESSQVLVREVRRGSRAEAAGLRPGDVVTRAGGYRMNALNALHLAGSDAYRHKSNLVLEVRRGRSCLTVDLGPLGQTGQTGQAAAAAPAGTVGAEAAPTRETP</sequence>
<dbReference type="Pfam" id="PF13180">
    <property type="entry name" value="PDZ_2"/>
    <property type="match status" value="1"/>
</dbReference>
<dbReference type="CDD" id="cd14727">
    <property type="entry name" value="ChanN-like"/>
    <property type="match status" value="1"/>
</dbReference>
<protein>
    <submittedName>
        <fullName evidence="5">Uncharacterized iron-regulated protein</fullName>
    </submittedName>
</protein>
<evidence type="ECO:0000259" key="4">
    <source>
        <dbReference type="Pfam" id="PF13180"/>
    </source>
</evidence>
<keyword evidence="2" id="KW-0732">Signal</keyword>
<dbReference type="Gene3D" id="2.30.42.10">
    <property type="match status" value="1"/>
</dbReference>
<evidence type="ECO:0000256" key="2">
    <source>
        <dbReference type="SAM" id="SignalP"/>
    </source>
</evidence>
<evidence type="ECO:0000313" key="6">
    <source>
        <dbReference type="Proteomes" id="UP000198324"/>
    </source>
</evidence>
<feature type="domain" description="PDZ" evidence="4">
    <location>
        <begin position="341"/>
        <end position="409"/>
    </location>
</feature>
<name>A0A239C596_9BACT</name>
<keyword evidence="6" id="KW-1185">Reference proteome</keyword>
<dbReference type="InterPro" id="IPR001478">
    <property type="entry name" value="PDZ"/>
</dbReference>
<evidence type="ECO:0000256" key="1">
    <source>
        <dbReference type="SAM" id="MobiDB-lite"/>
    </source>
</evidence>
<feature type="signal peptide" evidence="2">
    <location>
        <begin position="1"/>
        <end position="30"/>
    </location>
</feature>